<dbReference type="InterPro" id="IPR018149">
    <property type="entry name" value="Lys-tRNA-synth_II_C"/>
</dbReference>
<dbReference type="KEGG" id="ccro:CMC5_018350"/>
<dbReference type="SUPFAM" id="SSF50249">
    <property type="entry name" value="Nucleic acid-binding proteins"/>
    <property type="match status" value="1"/>
</dbReference>
<feature type="compositionally biased region" description="Basic and acidic residues" evidence="7">
    <location>
        <begin position="1"/>
        <end position="14"/>
    </location>
</feature>
<keyword evidence="3" id="KW-0547">Nucleotide-binding</keyword>
<evidence type="ECO:0000256" key="1">
    <source>
        <dbReference type="ARBA" id="ARBA00008226"/>
    </source>
</evidence>
<evidence type="ECO:0000259" key="8">
    <source>
        <dbReference type="Pfam" id="PF00152"/>
    </source>
</evidence>
<evidence type="ECO:0000256" key="4">
    <source>
        <dbReference type="ARBA" id="ARBA00022840"/>
    </source>
</evidence>
<dbReference type="PANTHER" id="PTHR42918:SF15">
    <property type="entry name" value="LYSINE--TRNA LIGASE, CHLOROPLASTIC_MITOCHONDRIAL"/>
    <property type="match status" value="1"/>
</dbReference>
<dbReference type="SUPFAM" id="SSF55681">
    <property type="entry name" value="Class II aaRS and biotin synthetases"/>
    <property type="match status" value="1"/>
</dbReference>
<keyword evidence="2" id="KW-0436">Ligase</keyword>
<reference evidence="10 11" key="1">
    <citation type="submission" date="2015-07" db="EMBL/GenBank/DDBJ databases">
        <title>Genome analysis of myxobacterium Chondromyces crocatus Cm c5 reveals a high potential for natural compound synthesis and the genetic basis for the loss of fruiting body formation.</title>
        <authorList>
            <person name="Zaburannyi N."/>
            <person name="Bunk B."/>
            <person name="Maier J."/>
            <person name="Overmann J."/>
            <person name="Mueller R."/>
        </authorList>
    </citation>
    <scope>NUCLEOTIDE SEQUENCE [LARGE SCALE GENOMIC DNA]</scope>
    <source>
        <strain evidence="10 11">Cm c5</strain>
    </source>
</reference>
<protein>
    <recommendedName>
        <fullName evidence="6">Lysyl-tRNA synthetase</fullName>
    </recommendedName>
</protein>
<dbReference type="AlphaFoldDB" id="A0A0K1EAV1"/>
<dbReference type="Gene3D" id="3.30.930.10">
    <property type="entry name" value="Bira Bifunctional Protein, Domain 2"/>
    <property type="match status" value="1"/>
</dbReference>
<evidence type="ECO:0000259" key="9">
    <source>
        <dbReference type="Pfam" id="PF01336"/>
    </source>
</evidence>
<accession>A0A0K1EAV1</accession>
<keyword evidence="11" id="KW-1185">Reference proteome</keyword>
<evidence type="ECO:0000256" key="2">
    <source>
        <dbReference type="ARBA" id="ARBA00022598"/>
    </source>
</evidence>
<dbReference type="InterPro" id="IPR004364">
    <property type="entry name" value="Aa-tRNA-synt_II"/>
</dbReference>
<dbReference type="GO" id="GO:0005829">
    <property type="term" value="C:cytosol"/>
    <property type="evidence" value="ECO:0007669"/>
    <property type="project" value="TreeGrafter"/>
</dbReference>
<evidence type="ECO:0000256" key="5">
    <source>
        <dbReference type="ARBA" id="ARBA00023146"/>
    </source>
</evidence>
<dbReference type="InterPro" id="IPR004365">
    <property type="entry name" value="NA-bd_OB_tRNA"/>
</dbReference>
<dbReference type="PANTHER" id="PTHR42918">
    <property type="entry name" value="LYSYL-TRNA SYNTHETASE"/>
    <property type="match status" value="1"/>
</dbReference>
<dbReference type="GO" id="GO:0006430">
    <property type="term" value="P:lysyl-tRNA aminoacylation"/>
    <property type="evidence" value="ECO:0007669"/>
    <property type="project" value="InterPro"/>
</dbReference>
<dbReference type="RefSeq" id="WP_050430025.1">
    <property type="nucleotide sequence ID" value="NZ_CP012159.1"/>
</dbReference>
<dbReference type="STRING" id="52.CMC5_018350"/>
<comment type="similarity">
    <text evidence="1">Belongs to the class-II aminoacyl-tRNA synthetase family.</text>
</comment>
<dbReference type="Pfam" id="PF01336">
    <property type="entry name" value="tRNA_anti-codon"/>
    <property type="match status" value="1"/>
</dbReference>
<feature type="domain" description="OB" evidence="9">
    <location>
        <begin position="48"/>
        <end position="127"/>
    </location>
</feature>
<dbReference type="Proteomes" id="UP000067626">
    <property type="component" value="Chromosome"/>
</dbReference>
<dbReference type="PRINTS" id="PR00982">
    <property type="entry name" value="TRNASYNTHLYS"/>
</dbReference>
<proteinExistence type="inferred from homology"/>
<dbReference type="EMBL" id="CP012159">
    <property type="protein sequence ID" value="AKT37693.1"/>
    <property type="molecule type" value="Genomic_DNA"/>
</dbReference>
<dbReference type="Pfam" id="PF00152">
    <property type="entry name" value="tRNA-synt_2"/>
    <property type="match status" value="1"/>
</dbReference>
<keyword evidence="4" id="KW-0067">ATP-binding</keyword>
<dbReference type="InterPro" id="IPR045864">
    <property type="entry name" value="aa-tRNA-synth_II/BPL/LPL"/>
</dbReference>
<evidence type="ECO:0000256" key="7">
    <source>
        <dbReference type="SAM" id="MobiDB-lite"/>
    </source>
</evidence>
<name>A0A0K1EAV1_CHOCO</name>
<organism evidence="10 11">
    <name type="scientific">Chondromyces crocatus</name>
    <dbReference type="NCBI Taxonomy" id="52"/>
    <lineage>
        <taxon>Bacteria</taxon>
        <taxon>Pseudomonadati</taxon>
        <taxon>Myxococcota</taxon>
        <taxon>Polyangia</taxon>
        <taxon>Polyangiales</taxon>
        <taxon>Polyangiaceae</taxon>
        <taxon>Chondromyces</taxon>
    </lineage>
</organism>
<dbReference type="InterPro" id="IPR012340">
    <property type="entry name" value="NA-bd_OB-fold"/>
</dbReference>
<feature type="region of interest" description="Disordered" evidence="7">
    <location>
        <begin position="1"/>
        <end position="23"/>
    </location>
</feature>
<evidence type="ECO:0000313" key="11">
    <source>
        <dbReference type="Proteomes" id="UP000067626"/>
    </source>
</evidence>
<keyword evidence="5" id="KW-0030">Aminoacyl-tRNA synthetase</keyword>
<dbReference type="GO" id="GO:0004824">
    <property type="term" value="F:lysine-tRNA ligase activity"/>
    <property type="evidence" value="ECO:0007669"/>
    <property type="project" value="InterPro"/>
</dbReference>
<dbReference type="Gene3D" id="2.40.50.140">
    <property type="entry name" value="Nucleic acid-binding proteins"/>
    <property type="match status" value="1"/>
</dbReference>
<dbReference type="GO" id="GO:0000049">
    <property type="term" value="F:tRNA binding"/>
    <property type="evidence" value="ECO:0007669"/>
    <property type="project" value="TreeGrafter"/>
</dbReference>
<dbReference type="GO" id="GO:0005524">
    <property type="term" value="F:ATP binding"/>
    <property type="evidence" value="ECO:0007669"/>
    <property type="project" value="UniProtKB-KW"/>
</dbReference>
<evidence type="ECO:0000313" key="10">
    <source>
        <dbReference type="EMBL" id="AKT37693.1"/>
    </source>
</evidence>
<feature type="domain" description="Aminoacyl-tRNA synthetase class II (D/K/N)" evidence="8">
    <location>
        <begin position="162"/>
        <end position="534"/>
    </location>
</feature>
<evidence type="ECO:0000256" key="6">
    <source>
        <dbReference type="ARBA" id="ARBA00030563"/>
    </source>
</evidence>
<evidence type="ECO:0000256" key="3">
    <source>
        <dbReference type="ARBA" id="ARBA00022741"/>
    </source>
</evidence>
<sequence>MRHGSRIDDGDARARQSVPPSPPCFEVTHTIDGLKSDFDAIAETGRPVAVASRVRARRDLGSLQFIDLAPGRLDEHVQVVIDPSTLGEREAKILRTVALGDFVGVTGDCVRTRRGEPSVKASSLTVLTRALRSLPDFKREAAIDPEPLARRPELSMLLGAKRDTLRRRAKMLQALRVHLSAEGFTELEVPVLHAGLGGAEQRPLETHLKGFDEVQFLALSPELDLKRAIVGGFDRVFAIARTFRDEGARHELPPETTALGLQETFADARTMRTSMEVLFAVACRALHGGDTRCRWQTQTLDFSPGWRRIEMLPAVAEATGLDVATLSPEGLAARCRERSLHIGFDRATSGRAGLLARLRAVGLSLPAGSPDDLPTSQLEALLRRHHLHLPMDLHAPWNILIAGLFERYVAPQLIQPCHVLLPPARPSVLCKEALGNPLPNGERLVDRCESYVAGMMIGHARTEQNDPSLHRRFLEDQEQLHAEDAGIARPRNEPLIAAMEHGMPPCGGLDLQIDRMAMLLTDGETLDDVIAFPFQHRD</sequence>
<gene>
    <name evidence="10" type="ORF">CMC5_018350</name>
</gene>